<evidence type="ECO:0000313" key="3">
    <source>
        <dbReference type="EMBL" id="CAH1276933.1"/>
    </source>
</evidence>
<dbReference type="AlphaFoldDB" id="A0A8S4MMV5"/>
<dbReference type="InterPro" id="IPR000873">
    <property type="entry name" value="AMP-dep_synth/lig_dom"/>
</dbReference>
<evidence type="ECO:0000256" key="1">
    <source>
        <dbReference type="ARBA" id="ARBA00023098"/>
    </source>
</evidence>
<comment type="caution">
    <text evidence="3">The sequence shown here is derived from an EMBL/GenBank/DDBJ whole genome shotgun (WGS) entry which is preliminary data.</text>
</comment>
<evidence type="ECO:0000259" key="2">
    <source>
        <dbReference type="Pfam" id="PF00501"/>
    </source>
</evidence>
<dbReference type="SUPFAM" id="SSF56801">
    <property type="entry name" value="Acetyl-CoA synthetase-like"/>
    <property type="match status" value="1"/>
</dbReference>
<dbReference type="Gene3D" id="3.40.50.980">
    <property type="match status" value="2"/>
</dbReference>
<organism evidence="3 4">
    <name type="scientific">Branchiostoma lanceolatum</name>
    <name type="common">Common lancelet</name>
    <name type="synonym">Amphioxus lanceolatum</name>
    <dbReference type="NCBI Taxonomy" id="7740"/>
    <lineage>
        <taxon>Eukaryota</taxon>
        <taxon>Metazoa</taxon>
        <taxon>Chordata</taxon>
        <taxon>Cephalochordata</taxon>
        <taxon>Leptocardii</taxon>
        <taxon>Amphioxiformes</taxon>
        <taxon>Branchiostomatidae</taxon>
        <taxon>Branchiostoma</taxon>
    </lineage>
</organism>
<evidence type="ECO:0000313" key="4">
    <source>
        <dbReference type="Proteomes" id="UP000838412"/>
    </source>
</evidence>
<protein>
    <submittedName>
        <fullName evidence="3">ACSF2 protein</fullName>
    </submittedName>
</protein>
<dbReference type="PANTHER" id="PTHR42814">
    <property type="entry name" value="AMP-BINDING DOMAIN-CONTAINING PROTEIN"/>
    <property type="match status" value="1"/>
</dbReference>
<dbReference type="GO" id="GO:0006629">
    <property type="term" value="P:lipid metabolic process"/>
    <property type="evidence" value="ECO:0007669"/>
    <property type="project" value="UniProtKB-KW"/>
</dbReference>
<dbReference type="InterPro" id="IPR020845">
    <property type="entry name" value="AMP-binding_CS"/>
</dbReference>
<reference evidence="3" key="1">
    <citation type="submission" date="2022-01" db="EMBL/GenBank/DDBJ databases">
        <authorList>
            <person name="Braso-Vives M."/>
        </authorList>
    </citation>
    <scope>NUCLEOTIDE SEQUENCE</scope>
</reference>
<proteinExistence type="predicted"/>
<dbReference type="EMBL" id="CAKMNS010000109">
    <property type="protein sequence ID" value="CAH1276933.1"/>
    <property type="molecule type" value="Genomic_DNA"/>
</dbReference>
<name>A0A8S4MMV5_BRALA</name>
<sequence length="254" mass="27709">MNPLTLPSEEPLLTLTFGDLLDQAAVSWPDRDAYVFSQTGSRVTFAGLKEQVDRLAGGLLAIGIGRGDHVGWVAGNRPEWMVIFLAVMKIGAVAAPQDLCFFQYAETTVVNVLNKAEVKVLIVEAREDGSTPFHDMFGAAGGVERGAPVVERLPHLTTLVTIGETSHQECFTLTELLLKGRDEGLQQQRAKLQAQLSCHDPALLQLTSGTTGRSKVVQQTTHSILNSTRYVAMALHMDQQARDTFLLIVTGQKR</sequence>
<keyword evidence="4" id="KW-1185">Reference proteome</keyword>
<keyword evidence="1" id="KW-0443">Lipid metabolism</keyword>
<dbReference type="PROSITE" id="PS00455">
    <property type="entry name" value="AMP_BINDING"/>
    <property type="match status" value="1"/>
</dbReference>
<dbReference type="Proteomes" id="UP000838412">
    <property type="component" value="Unassembled WGS sequence"/>
</dbReference>
<feature type="domain" description="AMP-dependent synthetase/ligase" evidence="2">
    <location>
        <begin position="22"/>
        <end position="248"/>
    </location>
</feature>
<dbReference type="PANTHER" id="PTHR42814:SF3">
    <property type="entry name" value="BETA-N-ACETYLHEXOSAMINIDASE"/>
    <property type="match status" value="1"/>
</dbReference>
<dbReference type="OrthoDB" id="10027447at2759"/>
<gene>
    <name evidence="3" type="primary">ACSF2</name>
    <name evidence="3" type="ORF">BLAG_LOCUS25855</name>
</gene>
<accession>A0A8S4MMV5</accession>
<dbReference type="Pfam" id="PF00501">
    <property type="entry name" value="AMP-binding"/>
    <property type="match status" value="1"/>
</dbReference>